<sequence length="165" mass="18660">MYMRGKTAKSIRPYLQKAIDELVRWFQTWRIEVNPDKSAAIYFKISKVLHRDSELLTISKYMKDASQRFFSIAEMHPNPLLSAAVSYEAPPSNHFMHRPQNALTDPPDVLTAEDAPAPDHEIGPNPYSYPSDFLCRGDTLKESPIGQSRTVSTLVCCPAAYDKAQ</sequence>
<name>A0A4C1T3S9_EUMVA</name>
<organism evidence="1 2">
    <name type="scientific">Eumeta variegata</name>
    <name type="common">Bagworm moth</name>
    <name type="synonym">Eumeta japonica</name>
    <dbReference type="NCBI Taxonomy" id="151549"/>
    <lineage>
        <taxon>Eukaryota</taxon>
        <taxon>Metazoa</taxon>
        <taxon>Ecdysozoa</taxon>
        <taxon>Arthropoda</taxon>
        <taxon>Hexapoda</taxon>
        <taxon>Insecta</taxon>
        <taxon>Pterygota</taxon>
        <taxon>Neoptera</taxon>
        <taxon>Endopterygota</taxon>
        <taxon>Lepidoptera</taxon>
        <taxon>Glossata</taxon>
        <taxon>Ditrysia</taxon>
        <taxon>Tineoidea</taxon>
        <taxon>Psychidae</taxon>
        <taxon>Oiketicinae</taxon>
        <taxon>Eumeta</taxon>
    </lineage>
</organism>
<accession>A0A4C1T3S9</accession>
<keyword evidence="2" id="KW-1185">Reference proteome</keyword>
<proteinExistence type="predicted"/>
<dbReference type="AlphaFoldDB" id="A0A4C1T3S9"/>
<evidence type="ECO:0000313" key="2">
    <source>
        <dbReference type="Proteomes" id="UP000299102"/>
    </source>
</evidence>
<gene>
    <name evidence="1" type="ORF">EVAR_78075_1</name>
</gene>
<dbReference type="OrthoDB" id="10050074at2759"/>
<protein>
    <submittedName>
        <fullName evidence="1">Uncharacterized protein</fullName>
    </submittedName>
</protein>
<reference evidence="1 2" key="1">
    <citation type="journal article" date="2019" name="Commun. Biol.">
        <title>The bagworm genome reveals a unique fibroin gene that provides high tensile strength.</title>
        <authorList>
            <person name="Kono N."/>
            <person name="Nakamura H."/>
            <person name="Ohtoshi R."/>
            <person name="Tomita M."/>
            <person name="Numata K."/>
            <person name="Arakawa K."/>
        </authorList>
    </citation>
    <scope>NUCLEOTIDE SEQUENCE [LARGE SCALE GENOMIC DNA]</scope>
</reference>
<dbReference type="Proteomes" id="UP000299102">
    <property type="component" value="Unassembled WGS sequence"/>
</dbReference>
<dbReference type="EMBL" id="BGZK01000028">
    <property type="protein sequence ID" value="GBP07921.1"/>
    <property type="molecule type" value="Genomic_DNA"/>
</dbReference>
<evidence type="ECO:0000313" key="1">
    <source>
        <dbReference type="EMBL" id="GBP07921.1"/>
    </source>
</evidence>
<comment type="caution">
    <text evidence="1">The sequence shown here is derived from an EMBL/GenBank/DDBJ whole genome shotgun (WGS) entry which is preliminary data.</text>
</comment>